<evidence type="ECO:0000313" key="2">
    <source>
        <dbReference type="EMBL" id="GMN39859.1"/>
    </source>
</evidence>
<protein>
    <submittedName>
        <fullName evidence="2">Uncharacterized protein</fullName>
    </submittedName>
</protein>
<dbReference type="Proteomes" id="UP001187192">
    <property type="component" value="Unassembled WGS sequence"/>
</dbReference>
<feature type="compositionally biased region" description="Polar residues" evidence="1">
    <location>
        <begin position="10"/>
        <end position="20"/>
    </location>
</feature>
<organism evidence="2 3">
    <name type="scientific">Ficus carica</name>
    <name type="common">Common fig</name>
    <dbReference type="NCBI Taxonomy" id="3494"/>
    <lineage>
        <taxon>Eukaryota</taxon>
        <taxon>Viridiplantae</taxon>
        <taxon>Streptophyta</taxon>
        <taxon>Embryophyta</taxon>
        <taxon>Tracheophyta</taxon>
        <taxon>Spermatophyta</taxon>
        <taxon>Magnoliopsida</taxon>
        <taxon>eudicotyledons</taxon>
        <taxon>Gunneridae</taxon>
        <taxon>Pentapetalae</taxon>
        <taxon>rosids</taxon>
        <taxon>fabids</taxon>
        <taxon>Rosales</taxon>
        <taxon>Moraceae</taxon>
        <taxon>Ficeae</taxon>
        <taxon>Ficus</taxon>
    </lineage>
</organism>
<accession>A0AA87ZU45</accession>
<dbReference type="AlphaFoldDB" id="A0AA87ZU45"/>
<sequence>MDGSPVGDLESSTRNASNHPHQIDTILPPSHQDHRHKELTQALEPSIFTRSRSPPFLLAGEIAVASKMSPVADFLELKPLLLPSHRRRASLAIAITSALSRPHDHFSIITTSRSLGFVTCGLCRPHDLTDLVRLLALQRSKLKSLGLRRLRTSEATKQWKLTEHGDRHPPGAQRSITCEPHRRAGEIQGFVESSLVVVAILRHCR</sequence>
<feature type="region of interest" description="Disordered" evidence="1">
    <location>
        <begin position="1"/>
        <end position="36"/>
    </location>
</feature>
<keyword evidence="3" id="KW-1185">Reference proteome</keyword>
<evidence type="ECO:0000256" key="1">
    <source>
        <dbReference type="SAM" id="MobiDB-lite"/>
    </source>
</evidence>
<proteinExistence type="predicted"/>
<gene>
    <name evidence="2" type="ORF">TIFTF001_009087</name>
</gene>
<reference evidence="2" key="1">
    <citation type="submission" date="2023-07" db="EMBL/GenBank/DDBJ databases">
        <title>draft genome sequence of fig (Ficus carica).</title>
        <authorList>
            <person name="Takahashi T."/>
            <person name="Nishimura K."/>
        </authorList>
    </citation>
    <scope>NUCLEOTIDE SEQUENCE</scope>
</reference>
<comment type="caution">
    <text evidence="2">The sequence shown here is derived from an EMBL/GenBank/DDBJ whole genome shotgun (WGS) entry which is preliminary data.</text>
</comment>
<dbReference type="EMBL" id="BTGU01000010">
    <property type="protein sequence ID" value="GMN39859.1"/>
    <property type="molecule type" value="Genomic_DNA"/>
</dbReference>
<name>A0AA87ZU45_FICCA</name>
<evidence type="ECO:0000313" key="3">
    <source>
        <dbReference type="Proteomes" id="UP001187192"/>
    </source>
</evidence>